<proteinExistence type="predicted"/>
<dbReference type="EMBL" id="BGPR01009395">
    <property type="protein sequence ID" value="GBN39731.1"/>
    <property type="molecule type" value="Genomic_DNA"/>
</dbReference>
<dbReference type="Pfam" id="PF03564">
    <property type="entry name" value="DUF1759"/>
    <property type="match status" value="1"/>
</dbReference>
<keyword evidence="3" id="KW-1185">Reference proteome</keyword>
<evidence type="ECO:0000313" key="3">
    <source>
        <dbReference type="Proteomes" id="UP000499080"/>
    </source>
</evidence>
<name>A0A4Y2NGZ5_ARAVE</name>
<dbReference type="PANTHER" id="PTHR22954:SF3">
    <property type="entry name" value="PROTEIN CBG08539"/>
    <property type="match status" value="1"/>
</dbReference>
<dbReference type="AlphaFoldDB" id="A0A4Y2NGZ5"/>
<dbReference type="OrthoDB" id="6434758at2759"/>
<reference evidence="1 3" key="1">
    <citation type="journal article" date="2019" name="Sci. Rep.">
        <title>Orb-weaving spider Araneus ventricosus genome elucidates the spidroin gene catalogue.</title>
        <authorList>
            <person name="Kono N."/>
            <person name="Nakamura H."/>
            <person name="Ohtoshi R."/>
            <person name="Moran D.A.P."/>
            <person name="Shinohara A."/>
            <person name="Yoshida Y."/>
            <person name="Fujiwara M."/>
            <person name="Mori M."/>
            <person name="Tomita M."/>
            <person name="Arakawa K."/>
        </authorList>
    </citation>
    <scope>NUCLEOTIDE SEQUENCE [LARGE SCALE GENOMIC DNA]</scope>
</reference>
<organism evidence="1 3">
    <name type="scientific">Araneus ventricosus</name>
    <name type="common">Orbweaver spider</name>
    <name type="synonym">Epeira ventricosa</name>
    <dbReference type="NCBI Taxonomy" id="182803"/>
    <lineage>
        <taxon>Eukaryota</taxon>
        <taxon>Metazoa</taxon>
        <taxon>Ecdysozoa</taxon>
        <taxon>Arthropoda</taxon>
        <taxon>Chelicerata</taxon>
        <taxon>Arachnida</taxon>
        <taxon>Araneae</taxon>
        <taxon>Araneomorphae</taxon>
        <taxon>Entelegynae</taxon>
        <taxon>Araneoidea</taxon>
        <taxon>Araneidae</taxon>
        <taxon>Araneus</taxon>
    </lineage>
</organism>
<sequence length="130" mass="15036">MLESFSGKDISNFPRFWDRFKSTVHENSSLYDVDKFSYLKSVDTSYAELAIRGLTPTPKNYAKPIKILEDRFGHKELIVDYHMNRLLNLSPVRKSFDVIALKNLYGHLEVNIRGLESIGISPDYYSCLLL</sequence>
<protein>
    <submittedName>
        <fullName evidence="1">Uncharacterized protein</fullName>
    </submittedName>
</protein>
<dbReference type="EMBL" id="BGPR01009074">
    <property type="protein sequence ID" value="GBN37830.1"/>
    <property type="molecule type" value="Genomic_DNA"/>
</dbReference>
<dbReference type="Proteomes" id="UP000499080">
    <property type="component" value="Unassembled WGS sequence"/>
</dbReference>
<gene>
    <name evidence="1" type="ORF">AVEN_25435_1</name>
    <name evidence="2" type="ORF">AVEN_37162_1</name>
</gene>
<comment type="caution">
    <text evidence="1">The sequence shown here is derived from an EMBL/GenBank/DDBJ whole genome shotgun (WGS) entry which is preliminary data.</text>
</comment>
<evidence type="ECO:0000313" key="1">
    <source>
        <dbReference type="EMBL" id="GBN37830.1"/>
    </source>
</evidence>
<dbReference type="PANTHER" id="PTHR22954">
    <property type="entry name" value="RETROVIRAL PROTEASE-RELATED"/>
    <property type="match status" value="1"/>
</dbReference>
<accession>A0A4Y2NGZ5</accession>
<evidence type="ECO:0000313" key="2">
    <source>
        <dbReference type="EMBL" id="GBN39731.1"/>
    </source>
</evidence>
<dbReference type="InterPro" id="IPR005312">
    <property type="entry name" value="DUF1759"/>
</dbReference>